<dbReference type="EMBL" id="JANPWB010000008">
    <property type="protein sequence ID" value="KAJ1162314.1"/>
    <property type="molecule type" value="Genomic_DNA"/>
</dbReference>
<gene>
    <name evidence="2" type="ORF">NDU88_002782</name>
</gene>
<evidence type="ECO:0000313" key="2">
    <source>
        <dbReference type="EMBL" id="KAJ1162314.1"/>
    </source>
</evidence>
<feature type="region of interest" description="Disordered" evidence="1">
    <location>
        <begin position="62"/>
        <end position="179"/>
    </location>
</feature>
<reference evidence="2" key="1">
    <citation type="journal article" date="2022" name="bioRxiv">
        <title>Sequencing and chromosome-scale assembly of the giantPleurodeles waltlgenome.</title>
        <authorList>
            <person name="Brown T."/>
            <person name="Elewa A."/>
            <person name="Iarovenko S."/>
            <person name="Subramanian E."/>
            <person name="Araus A.J."/>
            <person name="Petzold A."/>
            <person name="Susuki M."/>
            <person name="Suzuki K.-i.T."/>
            <person name="Hayashi T."/>
            <person name="Toyoda A."/>
            <person name="Oliveira C."/>
            <person name="Osipova E."/>
            <person name="Leigh N.D."/>
            <person name="Simon A."/>
            <person name="Yun M.H."/>
        </authorList>
    </citation>
    <scope>NUCLEOTIDE SEQUENCE</scope>
    <source>
        <strain evidence="2">20211129_DDA</strain>
        <tissue evidence="2">Liver</tissue>
    </source>
</reference>
<protein>
    <submittedName>
        <fullName evidence="2">Uncharacterized protein</fullName>
    </submittedName>
</protein>
<dbReference type="Proteomes" id="UP001066276">
    <property type="component" value="Chromosome 4_2"/>
</dbReference>
<sequence length="179" mass="19854">MEQGGRAPTTGYVRKPPARYREERELRAKALSGKQDKASLGWHTELELDEDLEALLNKARELLPKQHRDRTTKRNASPFDQDLPKKRRSGLGTTPEKQPGRGNNSAPHKALVRRVVAARMAPPPNCAANRICKEGLRTTAAPTAPPPGAARWSRSRARSLTSRECEESSDQGSEDDQVK</sequence>
<feature type="compositionally biased region" description="Acidic residues" evidence="1">
    <location>
        <begin position="167"/>
        <end position="179"/>
    </location>
</feature>
<proteinExistence type="predicted"/>
<dbReference type="AlphaFoldDB" id="A0AAV7SBI3"/>
<evidence type="ECO:0000256" key="1">
    <source>
        <dbReference type="SAM" id="MobiDB-lite"/>
    </source>
</evidence>
<keyword evidence="3" id="KW-1185">Reference proteome</keyword>
<comment type="caution">
    <text evidence="2">The sequence shown here is derived from an EMBL/GenBank/DDBJ whole genome shotgun (WGS) entry which is preliminary data.</text>
</comment>
<accession>A0AAV7SBI3</accession>
<feature type="compositionally biased region" description="Basic and acidic residues" evidence="1">
    <location>
        <begin position="19"/>
        <end position="28"/>
    </location>
</feature>
<name>A0AAV7SBI3_PLEWA</name>
<evidence type="ECO:0000313" key="3">
    <source>
        <dbReference type="Proteomes" id="UP001066276"/>
    </source>
</evidence>
<feature type="region of interest" description="Disordered" evidence="1">
    <location>
        <begin position="1"/>
        <end position="42"/>
    </location>
</feature>
<organism evidence="2 3">
    <name type="scientific">Pleurodeles waltl</name>
    <name type="common">Iberian ribbed newt</name>
    <dbReference type="NCBI Taxonomy" id="8319"/>
    <lineage>
        <taxon>Eukaryota</taxon>
        <taxon>Metazoa</taxon>
        <taxon>Chordata</taxon>
        <taxon>Craniata</taxon>
        <taxon>Vertebrata</taxon>
        <taxon>Euteleostomi</taxon>
        <taxon>Amphibia</taxon>
        <taxon>Batrachia</taxon>
        <taxon>Caudata</taxon>
        <taxon>Salamandroidea</taxon>
        <taxon>Salamandridae</taxon>
        <taxon>Pleurodelinae</taxon>
        <taxon>Pleurodeles</taxon>
    </lineage>
</organism>
<feature type="compositionally biased region" description="Polar residues" evidence="1">
    <location>
        <begin position="91"/>
        <end position="106"/>
    </location>
</feature>